<evidence type="ECO:0000313" key="1">
    <source>
        <dbReference type="EMBL" id="KAJ2975202.1"/>
    </source>
</evidence>
<sequence length="341" mass="36901">MDGFPQNFLPIFIRNQFLTTIELPTGATWPTAEGKTAIVTGANSGLGLDAARQLLGLGLSNLIIAVRSIEKGNAALAKLQPVNPEAKIRVWQLDMESYASIQAFAKRCEQELDRIDVAILNAGVSLKNFSKTESTGHEKTIQVNHIGTALLAILLLPVLKSKAAAQPKGVQPPHLTVVNSAMAHLCKVPNKDARPFLPSFDDTEITPYDEQERYGVSKLLSQLFIVKLAEYVSADDVIVNMVDPGLTKGTGLFDVPGIIGIIGKGAMSIVGRPVERGAATYVDAVLRQGKASHGSVLMNCRTAPLSRWYYSDGVELTSAIWTETLNELEFAHVDEILTLLK</sequence>
<gene>
    <name evidence="1" type="ORF">NQ176_g5648</name>
</gene>
<evidence type="ECO:0000313" key="2">
    <source>
        <dbReference type="Proteomes" id="UP001143910"/>
    </source>
</evidence>
<accession>A0ACC1N7D8</accession>
<organism evidence="1 2">
    <name type="scientific">Zarea fungicola</name>
    <dbReference type="NCBI Taxonomy" id="93591"/>
    <lineage>
        <taxon>Eukaryota</taxon>
        <taxon>Fungi</taxon>
        <taxon>Dikarya</taxon>
        <taxon>Ascomycota</taxon>
        <taxon>Pezizomycotina</taxon>
        <taxon>Sordariomycetes</taxon>
        <taxon>Hypocreomycetidae</taxon>
        <taxon>Hypocreales</taxon>
        <taxon>Cordycipitaceae</taxon>
        <taxon>Zarea</taxon>
    </lineage>
</organism>
<proteinExistence type="predicted"/>
<reference evidence="1" key="1">
    <citation type="submission" date="2022-08" db="EMBL/GenBank/DDBJ databases">
        <title>Genome Sequence of Lecanicillium fungicola.</title>
        <authorList>
            <person name="Buettner E."/>
        </authorList>
    </citation>
    <scope>NUCLEOTIDE SEQUENCE</scope>
    <source>
        <strain evidence="1">Babe33</strain>
    </source>
</reference>
<name>A0ACC1N7D8_9HYPO</name>
<dbReference type="EMBL" id="JANJQO010000736">
    <property type="protein sequence ID" value="KAJ2975202.1"/>
    <property type="molecule type" value="Genomic_DNA"/>
</dbReference>
<comment type="caution">
    <text evidence="1">The sequence shown here is derived from an EMBL/GenBank/DDBJ whole genome shotgun (WGS) entry which is preliminary data.</text>
</comment>
<protein>
    <submittedName>
        <fullName evidence="1">Uncharacterized protein</fullName>
    </submittedName>
</protein>
<dbReference type="Proteomes" id="UP001143910">
    <property type="component" value="Unassembled WGS sequence"/>
</dbReference>
<keyword evidence="2" id="KW-1185">Reference proteome</keyword>